<organism evidence="8 9">
    <name type="scientific">Rhodosorus marinus</name>
    <dbReference type="NCBI Taxonomy" id="101924"/>
    <lineage>
        <taxon>Eukaryota</taxon>
        <taxon>Rhodophyta</taxon>
        <taxon>Stylonematophyceae</taxon>
        <taxon>Stylonematales</taxon>
        <taxon>Stylonemataceae</taxon>
        <taxon>Rhodosorus</taxon>
    </lineage>
</organism>
<dbReference type="Pfam" id="PF07749">
    <property type="entry name" value="ERp29"/>
    <property type="match status" value="1"/>
</dbReference>
<dbReference type="InterPro" id="IPR036356">
    <property type="entry name" value="ERp29_C_sf"/>
</dbReference>
<feature type="domain" description="Thioredoxin" evidence="7">
    <location>
        <begin position="16"/>
        <end position="135"/>
    </location>
</feature>
<keyword evidence="4" id="KW-0413">Isomerase</keyword>
<dbReference type="EC" id="5.3.4.1" evidence="2"/>
<dbReference type="InterPro" id="IPR051063">
    <property type="entry name" value="PDI"/>
</dbReference>
<evidence type="ECO:0000256" key="6">
    <source>
        <dbReference type="SAM" id="SignalP"/>
    </source>
</evidence>
<dbReference type="InterPro" id="IPR013766">
    <property type="entry name" value="Thioredoxin_domain"/>
</dbReference>
<dbReference type="SUPFAM" id="SSF52833">
    <property type="entry name" value="Thioredoxin-like"/>
    <property type="match status" value="2"/>
</dbReference>
<dbReference type="GO" id="GO:0005783">
    <property type="term" value="C:endoplasmic reticulum"/>
    <property type="evidence" value="ECO:0007669"/>
    <property type="project" value="InterPro"/>
</dbReference>
<gene>
    <name evidence="8" type="ORF">NDN08_000793</name>
</gene>
<keyword evidence="6" id="KW-0732">Signal</keyword>
<reference evidence="8 9" key="1">
    <citation type="journal article" date="2023" name="Nat. Commun.">
        <title>Origin of minicircular mitochondrial genomes in red algae.</title>
        <authorList>
            <person name="Lee Y."/>
            <person name="Cho C.H."/>
            <person name="Lee Y.M."/>
            <person name="Park S.I."/>
            <person name="Yang J.H."/>
            <person name="West J.A."/>
            <person name="Bhattacharya D."/>
            <person name="Yoon H.S."/>
        </authorList>
    </citation>
    <scope>NUCLEOTIDE SEQUENCE [LARGE SCALE GENOMIC DNA]</scope>
    <source>
        <strain evidence="8 9">CCMP1338</strain>
        <tissue evidence="8">Whole cell</tissue>
    </source>
</reference>
<proteinExistence type="predicted"/>
<dbReference type="GO" id="GO:0003756">
    <property type="term" value="F:protein disulfide isomerase activity"/>
    <property type="evidence" value="ECO:0007669"/>
    <property type="project" value="UniProtKB-EC"/>
</dbReference>
<dbReference type="Pfam" id="PF00085">
    <property type="entry name" value="Thioredoxin"/>
    <property type="match status" value="2"/>
</dbReference>
<dbReference type="EMBL" id="JAMWBK010000006">
    <property type="protein sequence ID" value="KAJ8904269.1"/>
    <property type="molecule type" value="Genomic_DNA"/>
</dbReference>
<sequence>MFRSVQVRWLVLLLYVLGVGRVVCIYHPELQGLQFDEVVNGEKHALVHWYAPFCAHCREFKPEFELLGKTFEDTGNVVIVRINGRKYSGLSKRYKVNGYPTVMWFEKGKRTTEFSDEIEDVSHLRTARALASFIKTRSGANVALPKSQTNVVNLNEKRFKEVVLNETADVLVCFFPPEGKNHKKTRELISKLADLYADEDYVTMASVQCTKNESICETYGVRSSPVLLWFGRESKSKPEIYIGLLNIKFLTSYVNEKSGSDISEAGHIVERGGLVEEYSVLIERFLSAAEAPREQILQEMKQMREQFQSRKKMNSEYYVSIAENVLKTGEEYLSSEVARTGQELVFSELSSAEAKNLRRYSNVLNDFRRVPKEDKDEL</sequence>
<dbReference type="GO" id="GO:0006457">
    <property type="term" value="P:protein folding"/>
    <property type="evidence" value="ECO:0007669"/>
    <property type="project" value="TreeGrafter"/>
</dbReference>
<feature type="chain" id="PRO_5043922521" description="protein disulfide-isomerase" evidence="6">
    <location>
        <begin position="25"/>
        <end position="378"/>
    </location>
</feature>
<dbReference type="PANTHER" id="PTHR45672:SF18">
    <property type="entry name" value="THIOREDOXIN DOMAIN-CONTAINING PROTEIN"/>
    <property type="match status" value="1"/>
</dbReference>
<evidence type="ECO:0000256" key="3">
    <source>
        <dbReference type="ARBA" id="ARBA00023157"/>
    </source>
</evidence>
<dbReference type="Gene3D" id="1.20.1150.12">
    <property type="entry name" value="Endoplasmic reticulum resident protein 29, C-terminal domain"/>
    <property type="match status" value="1"/>
</dbReference>
<dbReference type="AlphaFoldDB" id="A0AAV8UQI6"/>
<dbReference type="InterPro" id="IPR036249">
    <property type="entry name" value="Thioredoxin-like_sf"/>
</dbReference>
<dbReference type="Proteomes" id="UP001157974">
    <property type="component" value="Unassembled WGS sequence"/>
</dbReference>
<name>A0AAV8UQI6_9RHOD</name>
<keyword evidence="9" id="KW-1185">Reference proteome</keyword>
<evidence type="ECO:0000313" key="9">
    <source>
        <dbReference type="Proteomes" id="UP001157974"/>
    </source>
</evidence>
<evidence type="ECO:0000313" key="8">
    <source>
        <dbReference type="EMBL" id="KAJ8904269.1"/>
    </source>
</evidence>
<dbReference type="PROSITE" id="PS51352">
    <property type="entry name" value="THIOREDOXIN_2"/>
    <property type="match status" value="1"/>
</dbReference>
<evidence type="ECO:0000256" key="2">
    <source>
        <dbReference type="ARBA" id="ARBA00012723"/>
    </source>
</evidence>
<dbReference type="InterPro" id="IPR011679">
    <property type="entry name" value="ERp29_C"/>
</dbReference>
<dbReference type="SUPFAM" id="SSF47933">
    <property type="entry name" value="ERP29 C domain-like"/>
    <property type="match status" value="1"/>
</dbReference>
<keyword evidence="3" id="KW-1015">Disulfide bond</keyword>
<dbReference type="Gene3D" id="3.40.30.10">
    <property type="entry name" value="Glutaredoxin"/>
    <property type="match status" value="2"/>
</dbReference>
<keyword evidence="5" id="KW-0676">Redox-active center</keyword>
<comment type="catalytic activity">
    <reaction evidence="1">
        <text>Catalyzes the rearrangement of -S-S- bonds in proteins.</text>
        <dbReference type="EC" id="5.3.4.1"/>
    </reaction>
</comment>
<evidence type="ECO:0000256" key="1">
    <source>
        <dbReference type="ARBA" id="ARBA00001182"/>
    </source>
</evidence>
<evidence type="ECO:0000256" key="5">
    <source>
        <dbReference type="ARBA" id="ARBA00023284"/>
    </source>
</evidence>
<evidence type="ECO:0000256" key="4">
    <source>
        <dbReference type="ARBA" id="ARBA00023235"/>
    </source>
</evidence>
<comment type="caution">
    <text evidence="8">The sequence shown here is derived from an EMBL/GenBank/DDBJ whole genome shotgun (WGS) entry which is preliminary data.</text>
</comment>
<dbReference type="PANTHER" id="PTHR45672">
    <property type="entry name" value="PROTEIN DISULFIDE-ISOMERASE C17H9.14C-RELATED"/>
    <property type="match status" value="1"/>
</dbReference>
<evidence type="ECO:0000259" key="7">
    <source>
        <dbReference type="PROSITE" id="PS51352"/>
    </source>
</evidence>
<feature type="signal peptide" evidence="6">
    <location>
        <begin position="1"/>
        <end position="24"/>
    </location>
</feature>
<accession>A0AAV8UQI6</accession>
<protein>
    <recommendedName>
        <fullName evidence="2">protein disulfide-isomerase</fullName>
        <ecNumber evidence="2">5.3.4.1</ecNumber>
    </recommendedName>
</protein>